<dbReference type="PANTHER" id="PTHR46569">
    <property type="entry name" value="E3 UBIQUITIN-PROTEIN LIGASE TRAIP"/>
    <property type="match status" value="1"/>
</dbReference>
<evidence type="ECO:0000256" key="5">
    <source>
        <dbReference type="SAM" id="MobiDB-lite"/>
    </source>
</evidence>
<dbReference type="InterPro" id="IPR001841">
    <property type="entry name" value="Znf_RING"/>
</dbReference>
<reference evidence="8" key="1">
    <citation type="submission" date="2025-08" db="UniProtKB">
        <authorList>
            <consortium name="RefSeq"/>
        </authorList>
    </citation>
    <scope>IDENTIFICATION</scope>
</reference>
<dbReference type="Gene3D" id="3.30.40.10">
    <property type="entry name" value="Zinc/RING finger domain, C3HC4 (zinc finger)"/>
    <property type="match status" value="1"/>
</dbReference>
<dbReference type="Proteomes" id="UP000695022">
    <property type="component" value="Unplaced"/>
</dbReference>
<dbReference type="PANTHER" id="PTHR46569:SF1">
    <property type="entry name" value="E3 UBIQUITIN-PROTEIN LIGASE RFWD3-RELATED"/>
    <property type="match status" value="1"/>
</dbReference>
<dbReference type="PROSITE" id="PS50089">
    <property type="entry name" value="ZF_RING_2"/>
    <property type="match status" value="1"/>
</dbReference>
<evidence type="ECO:0000259" key="6">
    <source>
        <dbReference type="PROSITE" id="PS50089"/>
    </source>
</evidence>
<evidence type="ECO:0000313" key="8">
    <source>
        <dbReference type="RefSeq" id="XP_014663178.1"/>
    </source>
</evidence>
<feature type="coiled-coil region" evidence="4">
    <location>
        <begin position="99"/>
        <end position="234"/>
    </location>
</feature>
<dbReference type="InterPro" id="IPR052639">
    <property type="entry name" value="TRAIP_ubiq-protein_ligase"/>
</dbReference>
<evidence type="ECO:0000256" key="4">
    <source>
        <dbReference type="SAM" id="Coils"/>
    </source>
</evidence>
<feature type="domain" description="RING-type" evidence="6">
    <location>
        <begin position="5"/>
        <end position="46"/>
    </location>
</feature>
<protein>
    <submittedName>
        <fullName evidence="8">E3 ubiquitin-protein ligase TRAIP-like isoform X1</fullName>
    </submittedName>
</protein>
<evidence type="ECO:0000256" key="1">
    <source>
        <dbReference type="ARBA" id="ARBA00022771"/>
    </source>
</evidence>
<sequence>MRGVCQICTEHFDATKQISAVSCGHTFHFHCVSQWLKESSTCPTCRARCTTRQLIQRLYFEDPGDGDGHDPDHLHNQLQSLNAAILAKDSKIAKILKENELLSIKCDREKEKCKKLQESVKNEKMVRQALKDQLRVVEKQAQAAEAARQDAAELRKRLTLYTRELAGATAGRKKVNAECTKLQKRLLCVENVLNQERRELVTLQEQLSMAENDLEHSESSIESLKKKVDMLMENSAVRGKPGIQHIRESVFNSPLAERNVGSKRVRLSSPEEDGDKFCSPQFVKPSPATQRLHQACDEYTLPPLKIASKAKSMKAKSNSCNNLPRVSAYMTTKKASTTASSSSCIFKTGYDGLGGTSKTVKLTSGKPSQSKPIHHPKNRSTDVLAQMMDKYLL</sequence>
<dbReference type="RefSeq" id="XP_014663178.1">
    <property type="nucleotide sequence ID" value="XM_014807692.1"/>
</dbReference>
<keyword evidence="2" id="KW-0862">Zinc</keyword>
<keyword evidence="7" id="KW-1185">Reference proteome</keyword>
<dbReference type="SUPFAM" id="SSF57997">
    <property type="entry name" value="Tropomyosin"/>
    <property type="match status" value="1"/>
</dbReference>
<evidence type="ECO:0000313" key="7">
    <source>
        <dbReference type="Proteomes" id="UP000695022"/>
    </source>
</evidence>
<feature type="region of interest" description="Disordered" evidence="5">
    <location>
        <begin position="262"/>
        <end position="283"/>
    </location>
</feature>
<evidence type="ECO:0000256" key="3">
    <source>
        <dbReference type="PROSITE-ProRule" id="PRU00175"/>
    </source>
</evidence>
<accession>A0ABM1DTA7</accession>
<evidence type="ECO:0000256" key="2">
    <source>
        <dbReference type="ARBA" id="ARBA00022833"/>
    </source>
</evidence>
<dbReference type="Pfam" id="PF13639">
    <property type="entry name" value="zf-RING_2"/>
    <property type="match status" value="1"/>
</dbReference>
<dbReference type="SMART" id="SM00184">
    <property type="entry name" value="RING"/>
    <property type="match status" value="1"/>
</dbReference>
<keyword evidence="4" id="KW-0175">Coiled coil</keyword>
<dbReference type="InterPro" id="IPR013083">
    <property type="entry name" value="Znf_RING/FYVE/PHD"/>
</dbReference>
<dbReference type="GeneID" id="106805921"/>
<gene>
    <name evidence="8" type="primary">LOC106805921</name>
</gene>
<dbReference type="SUPFAM" id="SSF57850">
    <property type="entry name" value="RING/U-box"/>
    <property type="match status" value="1"/>
</dbReference>
<name>A0ABM1DTA7_PRICU</name>
<keyword evidence="1 3" id="KW-0863">Zinc-finger</keyword>
<keyword evidence="1 3" id="KW-0479">Metal-binding</keyword>
<proteinExistence type="predicted"/>
<organism evidence="7 8">
    <name type="scientific">Priapulus caudatus</name>
    <name type="common">Priapulid worm</name>
    <dbReference type="NCBI Taxonomy" id="37621"/>
    <lineage>
        <taxon>Eukaryota</taxon>
        <taxon>Metazoa</taxon>
        <taxon>Ecdysozoa</taxon>
        <taxon>Scalidophora</taxon>
        <taxon>Priapulida</taxon>
        <taxon>Priapulimorpha</taxon>
        <taxon>Priapulimorphida</taxon>
        <taxon>Priapulidae</taxon>
        <taxon>Priapulus</taxon>
    </lineage>
</organism>